<dbReference type="OrthoDB" id="243547at2"/>
<reference evidence="3 4" key="1">
    <citation type="submission" date="2017-09" db="EMBL/GenBank/DDBJ databases">
        <title>Bacterial strain isolated from the female urinary microbiota.</title>
        <authorList>
            <person name="Thomas-White K."/>
            <person name="Kumar N."/>
            <person name="Forster S."/>
            <person name="Putonti C."/>
            <person name="Lawley T."/>
            <person name="Wolfe A.J."/>
        </authorList>
    </citation>
    <scope>NUCLEOTIDE SEQUENCE [LARGE SCALE GENOMIC DNA]</scope>
    <source>
        <strain evidence="3 4">UMB0683</strain>
    </source>
</reference>
<feature type="transmembrane region" description="Helical" evidence="1">
    <location>
        <begin position="496"/>
        <end position="516"/>
    </location>
</feature>
<feature type="transmembrane region" description="Helical" evidence="1">
    <location>
        <begin position="117"/>
        <end position="134"/>
    </location>
</feature>
<feature type="transmembrane region" description="Helical" evidence="1">
    <location>
        <begin position="170"/>
        <end position="185"/>
    </location>
</feature>
<feature type="transmembrane region" description="Helical" evidence="1">
    <location>
        <begin position="146"/>
        <end position="164"/>
    </location>
</feature>
<evidence type="ECO:0000259" key="2">
    <source>
        <dbReference type="Pfam" id="PF00884"/>
    </source>
</evidence>
<comment type="caution">
    <text evidence="3">The sequence shown here is derived from an EMBL/GenBank/DDBJ whole genome shotgun (WGS) entry which is preliminary data.</text>
</comment>
<evidence type="ECO:0000313" key="4">
    <source>
        <dbReference type="Proteomes" id="UP000239920"/>
    </source>
</evidence>
<feature type="transmembrane region" description="Helical" evidence="1">
    <location>
        <begin position="466"/>
        <end position="484"/>
    </location>
</feature>
<dbReference type="Pfam" id="PF00884">
    <property type="entry name" value="Sulfatase"/>
    <property type="match status" value="1"/>
</dbReference>
<accession>A0A2J6NL54</accession>
<feature type="transmembrane region" description="Helical" evidence="1">
    <location>
        <begin position="197"/>
        <end position="219"/>
    </location>
</feature>
<feature type="domain" description="Sulfatase N-terminal" evidence="2">
    <location>
        <begin position="596"/>
        <end position="887"/>
    </location>
</feature>
<dbReference type="SUPFAM" id="SSF53649">
    <property type="entry name" value="Alkaline phosphatase-like"/>
    <property type="match status" value="1"/>
</dbReference>
<feature type="transmembrane region" description="Helical" evidence="1">
    <location>
        <begin position="256"/>
        <end position="275"/>
    </location>
</feature>
<feature type="transmembrane region" description="Helical" evidence="1">
    <location>
        <begin position="417"/>
        <end position="437"/>
    </location>
</feature>
<evidence type="ECO:0000313" key="3">
    <source>
        <dbReference type="EMBL" id="PMB81916.1"/>
    </source>
</evidence>
<dbReference type="CDD" id="cd16015">
    <property type="entry name" value="LTA_synthase"/>
    <property type="match status" value="1"/>
</dbReference>
<dbReference type="InterPro" id="IPR000917">
    <property type="entry name" value="Sulfatase_N"/>
</dbReference>
<dbReference type="Proteomes" id="UP000239920">
    <property type="component" value="Unassembled WGS sequence"/>
</dbReference>
<dbReference type="Gene3D" id="3.40.720.10">
    <property type="entry name" value="Alkaline Phosphatase, subunit A"/>
    <property type="match status" value="1"/>
</dbReference>
<feature type="transmembrane region" description="Helical" evidence="1">
    <location>
        <begin position="44"/>
        <end position="67"/>
    </location>
</feature>
<feature type="transmembrane region" description="Helical" evidence="1">
    <location>
        <begin position="287"/>
        <end position="308"/>
    </location>
</feature>
<feature type="transmembrane region" description="Helical" evidence="1">
    <location>
        <begin position="341"/>
        <end position="367"/>
    </location>
</feature>
<gene>
    <name evidence="3" type="ORF">CK797_08525</name>
</gene>
<sequence>MKKKREKILYFLVLMWVGISQLYWQLVPRFMDYQEQSLKNSFIQIVKGLTAIGPNVLILLLGACLSWRLKNVESQLIKVWLNTFVVGSLLCLTLAIFSTENLTQPIYDAILPIARNSYPIISGVLLGMIIGPATDQLSIRWQRITLWLILSIITIGTLFTPSIYGWSENNLSIFYSLIFVLGWLTKQNGLVTWNKKIWLLVGLVAFILNLCLEAIMPWLSLDGTTVSRYSTSTDILIVIVAMAIVRLLPEILDLSLVITFTFLTLSEATGISVFLNNTVVRAMNGAATKVGILVLLTLLIILVLSYLWQYILRIPKLQCLNEKITNFTEHSFTKQVVIVKITVYGLLPNILAFGVSYLIALISMLMVNDSFTVWAGGTNGDYNIFAYALGKRELLLLLTAIIVFSAIKFIQAIINRYWVSLAIVVIFNIIFIIGNYIKIQARFEPVLPADLSAINTELLKMVDRRVYMIALIAIIIIIFFVVFLELHHPVKIRWSWPYRFIYIIGLPILLTTSFFWNQPGPIFNLLRAIDDEPTFYSQLDGAKRNGPTLQFLNNVDLEVMTKPMGYSAETMKQLVYRYQSHANQLNRIRSNNLGEQTIIFNLSESFANPERVPGIKLTHNPIPYITKMTHHTTGGLMLSSGYGGGTANMEYMTLTGYSLSNFLPMLSVPYTQLVTKLETDPSIIDNFKYAVSIHPYYGVFYSRIAVYKKFGFNRFMYLGGKDKIKHLHYIDRSPYLSDRTAYENTLDQIKDHQKGQFINLITMQNHLPFDQNYYNNSSKYRAAKVSKGTDKASVDDYITGIHYTDKYVEQFIKQIDQLQKPITIVFYGDHLPGIYGNSMKKDGQELHETDYFIYSNRYARQHGAKPLKQNVNYTDPNNFIAMVAKQTNSKVNWYQALLTDVYEKLPAVTVNFTQSDDSKKDRNEFINQKGKIVSVKSFTKKQRQIWHDYQLVQYDVTAGHHYVLKYLK</sequence>
<evidence type="ECO:0000256" key="1">
    <source>
        <dbReference type="SAM" id="Phobius"/>
    </source>
</evidence>
<dbReference type="RefSeq" id="WP_104689317.1">
    <property type="nucleotide sequence ID" value="NZ_JBKTHY010000015.1"/>
</dbReference>
<dbReference type="AlphaFoldDB" id="A0A2J6NL54"/>
<organism evidence="3 4">
    <name type="scientific">Limosilactobacillus pontis</name>
    <dbReference type="NCBI Taxonomy" id="35787"/>
    <lineage>
        <taxon>Bacteria</taxon>
        <taxon>Bacillati</taxon>
        <taxon>Bacillota</taxon>
        <taxon>Bacilli</taxon>
        <taxon>Lactobacillales</taxon>
        <taxon>Lactobacillaceae</taxon>
        <taxon>Limosilactobacillus</taxon>
    </lineage>
</organism>
<dbReference type="EMBL" id="PNFV01000014">
    <property type="protein sequence ID" value="PMB81916.1"/>
    <property type="molecule type" value="Genomic_DNA"/>
</dbReference>
<feature type="transmembrane region" description="Helical" evidence="1">
    <location>
        <begin position="79"/>
        <end position="97"/>
    </location>
</feature>
<dbReference type="InterPro" id="IPR017850">
    <property type="entry name" value="Alkaline_phosphatase_core_sf"/>
</dbReference>
<keyword evidence="1" id="KW-0472">Membrane</keyword>
<protein>
    <submittedName>
        <fullName evidence="3">Arylsulfatase</fullName>
    </submittedName>
</protein>
<keyword evidence="1" id="KW-0812">Transmembrane</keyword>
<keyword evidence="1" id="KW-1133">Transmembrane helix</keyword>
<feature type="transmembrane region" description="Helical" evidence="1">
    <location>
        <begin position="231"/>
        <end position="249"/>
    </location>
</feature>
<name>A0A2J6NL54_9LACO</name>
<feature type="transmembrane region" description="Helical" evidence="1">
    <location>
        <begin position="7"/>
        <end position="24"/>
    </location>
</feature>
<proteinExistence type="predicted"/>